<keyword evidence="2" id="KW-1185">Reference proteome</keyword>
<dbReference type="InterPro" id="IPR046136">
    <property type="entry name" value="DUF6138"/>
</dbReference>
<dbReference type="EMBL" id="JBFRHK010000001">
    <property type="protein sequence ID" value="MEX3743749.1"/>
    <property type="molecule type" value="Genomic_DNA"/>
</dbReference>
<sequence length="562" mass="66089">MNLSQYIEHFLADVWQQLERFYQQENDRISKTKDWSRLHIGVNHYIKVKWTSEKLNKLQWGTPHYGTISIYTYEPFSWRDDAYKVAAGDYMQEITDINQIEELFSALCAKMDAVFQSDEYHAKLFDYRFQIILEFEHEGRAICYQKDLLNNDKFTLAKQALATFIETKVMADLPVCPAKKDGFFFARCLVNPHFFHQHVADIEPLMQRLLEKYSGNEERLKKWIYDYTLAFRDWAEEYILSVYFEETGEYATKWILNSEARPKQKELEFFVYIALQIGSKEPDTRMQYLELAQQLGSQEAEDYLQNGSDHYEHSRKSARFQGTANDIRKIISIHIIVEEEEAYREALQYIIDLLQAGFIKGYSLQLESQEENYLPIQGLAKTELHQFFANCLAYPNLFPLIADYAKVAMEEYAWYEDVEPSELSAMPGTYAVFGLGIFSDAYFPLVQSYMSLVDSEHQLVQNNYAEAFLNMHDLSVERMPVLIDILLSANEGELEQLKGIHVDELELLAELIHQLENKEDYQRSYVLYQIFGSMEDLAQRFKKESAPIQEMLEKLLGWMEDY</sequence>
<evidence type="ECO:0000313" key="1">
    <source>
        <dbReference type="EMBL" id="MEX3743749.1"/>
    </source>
</evidence>
<name>A0ABV3VQV0_9BACI</name>
<comment type="caution">
    <text evidence="1">The sequence shown here is derived from an EMBL/GenBank/DDBJ whole genome shotgun (WGS) entry which is preliminary data.</text>
</comment>
<organism evidence="1 2">
    <name type="scientific">Lysinibacillus xylanilyticus</name>
    <dbReference type="NCBI Taxonomy" id="582475"/>
    <lineage>
        <taxon>Bacteria</taxon>
        <taxon>Bacillati</taxon>
        <taxon>Bacillota</taxon>
        <taxon>Bacilli</taxon>
        <taxon>Bacillales</taxon>
        <taxon>Bacillaceae</taxon>
        <taxon>Lysinibacillus</taxon>
    </lineage>
</organism>
<evidence type="ECO:0000313" key="2">
    <source>
        <dbReference type="Proteomes" id="UP001558534"/>
    </source>
</evidence>
<accession>A0ABV3VQV0</accession>
<proteinExistence type="predicted"/>
<dbReference type="RefSeq" id="WP_368634783.1">
    <property type="nucleotide sequence ID" value="NZ_JBFRHK010000001.1"/>
</dbReference>
<dbReference type="Pfam" id="PF19635">
    <property type="entry name" value="DUF6138"/>
    <property type="match status" value="1"/>
</dbReference>
<gene>
    <name evidence="1" type="ORF">AB1300_01230</name>
</gene>
<dbReference type="Proteomes" id="UP001558534">
    <property type="component" value="Unassembled WGS sequence"/>
</dbReference>
<reference evidence="1 2" key="1">
    <citation type="submission" date="2024-07" db="EMBL/GenBank/DDBJ databases">
        <title>Characterization of a bacterium isolated from hydrolysated instant sea cucumber by whole-genome sequencing and metabolomics.</title>
        <authorList>
            <person name="Luo X."/>
            <person name="Zhang Z."/>
            <person name="Zheng Z."/>
            <person name="Zhang W."/>
            <person name="Ming T."/>
            <person name="Jiao L."/>
            <person name="Su X."/>
            <person name="Kong F."/>
            <person name="Xu J."/>
        </authorList>
    </citation>
    <scope>NUCLEOTIDE SEQUENCE [LARGE SCALE GENOMIC DNA]</scope>
    <source>
        <strain evidence="1 2">XL-2024</strain>
    </source>
</reference>
<protein>
    <submittedName>
        <fullName evidence="1">DUF6138 family protein</fullName>
    </submittedName>
</protein>